<dbReference type="KEGG" id="cagg:HYG79_07165"/>
<evidence type="ECO:0000313" key="8">
    <source>
        <dbReference type="EMBL" id="QLG45138.1"/>
    </source>
</evidence>
<dbReference type="InterPro" id="IPR000172">
    <property type="entry name" value="GMC_OxRdtase_N"/>
</dbReference>
<evidence type="ECO:0000256" key="4">
    <source>
        <dbReference type="ARBA" id="ARBA00022827"/>
    </source>
</evidence>
<dbReference type="Gene3D" id="3.50.50.60">
    <property type="entry name" value="FAD/NAD(P)-binding domain"/>
    <property type="match status" value="2"/>
</dbReference>
<keyword evidence="9" id="KW-1185">Reference proteome</keyword>
<evidence type="ECO:0000256" key="3">
    <source>
        <dbReference type="ARBA" id="ARBA00022630"/>
    </source>
</evidence>
<evidence type="ECO:0000313" key="9">
    <source>
        <dbReference type="Proteomes" id="UP000509302"/>
    </source>
</evidence>
<organism evidence="8 9">
    <name type="scientific">Costertonia aggregata</name>
    <dbReference type="NCBI Taxonomy" id="343403"/>
    <lineage>
        <taxon>Bacteria</taxon>
        <taxon>Pseudomonadati</taxon>
        <taxon>Bacteroidota</taxon>
        <taxon>Flavobacteriia</taxon>
        <taxon>Flavobacteriales</taxon>
        <taxon>Flavobacteriaceae</taxon>
        <taxon>Costertonia</taxon>
    </lineage>
</organism>
<dbReference type="SUPFAM" id="SSF51905">
    <property type="entry name" value="FAD/NAD(P)-binding domain"/>
    <property type="match status" value="1"/>
</dbReference>
<keyword evidence="5" id="KW-0560">Oxidoreductase</keyword>
<reference evidence="8 9" key="1">
    <citation type="journal article" date="2006" name="Int. J. Syst. Evol. Microbiol.">
        <title>Costertonia aggregata gen. nov., sp. nov., a mesophilic marine bacterium of the family Flavobacteriaceae, isolated from a mature biofilm.</title>
        <authorList>
            <person name="Kwon K.K."/>
            <person name="Lee Y.K."/>
            <person name="Lee H.K."/>
        </authorList>
    </citation>
    <scope>NUCLEOTIDE SEQUENCE [LARGE SCALE GENOMIC DNA]</scope>
    <source>
        <strain evidence="8 9">KCCM 42265</strain>
    </source>
</reference>
<evidence type="ECO:0000256" key="2">
    <source>
        <dbReference type="ARBA" id="ARBA00010790"/>
    </source>
</evidence>
<accession>A0A7H9ANX2</accession>
<dbReference type="Pfam" id="PF00732">
    <property type="entry name" value="GMC_oxred_N"/>
    <property type="match status" value="1"/>
</dbReference>
<dbReference type="InterPro" id="IPR007867">
    <property type="entry name" value="GMC_OxRtase_C"/>
</dbReference>
<evidence type="ECO:0000259" key="6">
    <source>
        <dbReference type="Pfam" id="PF00732"/>
    </source>
</evidence>
<dbReference type="PANTHER" id="PTHR42784:SF1">
    <property type="entry name" value="PYRANOSE 2-OXIDASE"/>
    <property type="match status" value="1"/>
</dbReference>
<dbReference type="PANTHER" id="PTHR42784">
    <property type="entry name" value="PYRANOSE 2-OXIDASE"/>
    <property type="match status" value="1"/>
</dbReference>
<dbReference type="InterPro" id="IPR051473">
    <property type="entry name" value="P2Ox-like"/>
</dbReference>
<keyword evidence="4" id="KW-0274">FAD</keyword>
<dbReference type="GO" id="GO:0050660">
    <property type="term" value="F:flavin adenine dinucleotide binding"/>
    <property type="evidence" value="ECO:0007669"/>
    <property type="project" value="InterPro"/>
</dbReference>
<dbReference type="SUPFAM" id="SSF54373">
    <property type="entry name" value="FAD-linked reductases, C-terminal domain"/>
    <property type="match status" value="1"/>
</dbReference>
<comment type="cofactor">
    <cofactor evidence="1">
        <name>FAD</name>
        <dbReference type="ChEBI" id="CHEBI:57692"/>
    </cofactor>
</comment>
<comment type="similarity">
    <text evidence="2">Belongs to the GMC oxidoreductase family.</text>
</comment>
<gene>
    <name evidence="8" type="ORF">HYG79_07165</name>
</gene>
<dbReference type="GO" id="GO:0016614">
    <property type="term" value="F:oxidoreductase activity, acting on CH-OH group of donors"/>
    <property type="evidence" value="ECO:0007669"/>
    <property type="project" value="InterPro"/>
</dbReference>
<evidence type="ECO:0000256" key="5">
    <source>
        <dbReference type="ARBA" id="ARBA00023002"/>
    </source>
</evidence>
<dbReference type="EMBL" id="CP058595">
    <property type="protein sequence ID" value="QLG45138.1"/>
    <property type="molecule type" value="Genomic_DNA"/>
</dbReference>
<sequence>MNTEEQYDAIVVGTGISGGWAAKELCENGLKTLVLERGRMVEHIKDYPTMNDDPWDYELKGELSSEDKKKYHIQKRLGWAPKEDVKHFFVNDLDHPYVETKRFDWIRGYQVGGRSLTWGRQSYRWSDIDFEANKKEGIGIDWPVRYADIAPWYDKVEEYIGVSGQNLGLKQLPDGKFLPPMELNCVEQGLQKSIADNFDDGRLLTIGRAAHITDKDAQIEGRGVCQNRNRCWRGCPFGGYFSSNSSTLPAAERTGNMTLRPNSIVYEVIYDDKTKRAVGVQVIDAETHEKIEFKAKVIFLCASAMASVGILMQSKSERFPNGLGNDSDALGRGIMDHHYKLGATAKVEGYLDNYYKGRRANGFYIPRFVNLDEKTRRKNYLRGFGYQGGASRGDWSQSIAEMGYGKNLKKEILKPGQWQIGVTGFGEFLPYDDNRVTLSETKKDTWGLPQLDFDVEFKENEYNMREDIKKQIVAMFKAAGFKDVTSYDEASGPGLGIHEMGGARMGSSPKTSIVNKNNQVHLVPNVYVTDGAFMSSSSCVNPSLTYMAFTARAANHAAQQFKAGKFS</sequence>
<evidence type="ECO:0000256" key="1">
    <source>
        <dbReference type="ARBA" id="ARBA00001974"/>
    </source>
</evidence>
<feature type="domain" description="Glucose-methanol-choline oxidoreductase C-terminal" evidence="7">
    <location>
        <begin position="430"/>
        <end position="549"/>
    </location>
</feature>
<protein>
    <submittedName>
        <fullName evidence="8">GMC family oxidoreductase</fullName>
    </submittedName>
</protein>
<keyword evidence="3" id="KW-0285">Flavoprotein</keyword>
<dbReference type="InterPro" id="IPR036188">
    <property type="entry name" value="FAD/NAD-bd_sf"/>
</dbReference>
<dbReference type="Pfam" id="PF05199">
    <property type="entry name" value="GMC_oxred_C"/>
    <property type="match status" value="1"/>
</dbReference>
<feature type="domain" description="Glucose-methanol-choline oxidoreductase N-terminal" evidence="6">
    <location>
        <begin position="86"/>
        <end position="337"/>
    </location>
</feature>
<evidence type="ECO:0000259" key="7">
    <source>
        <dbReference type="Pfam" id="PF05199"/>
    </source>
</evidence>
<dbReference type="Proteomes" id="UP000509302">
    <property type="component" value="Chromosome"/>
</dbReference>
<dbReference type="RefSeq" id="WP_179241428.1">
    <property type="nucleotide sequence ID" value="NZ_CP058595.1"/>
</dbReference>
<proteinExistence type="inferred from homology"/>
<dbReference type="AlphaFoldDB" id="A0A7H9ANX2"/>
<name>A0A7H9ANX2_9FLAO</name>